<name>A0ACB6QA00_9PLEO</name>
<accession>A0ACB6QA00</accession>
<evidence type="ECO:0000313" key="1">
    <source>
        <dbReference type="EMBL" id="KAF2463783.1"/>
    </source>
</evidence>
<sequence length="99" mass="10788">MKFTVASLAIAIASFANLAVADNCTPGVRYCGFNLLQKGDYHRTIEIELIAMGEPTTEDSINNSLFLCRTRNDGAIYFMRHCNNSVCNDGGPGNNDYCG</sequence>
<organism evidence="1 2">
    <name type="scientific">Lindgomyces ingoldianus</name>
    <dbReference type="NCBI Taxonomy" id="673940"/>
    <lineage>
        <taxon>Eukaryota</taxon>
        <taxon>Fungi</taxon>
        <taxon>Dikarya</taxon>
        <taxon>Ascomycota</taxon>
        <taxon>Pezizomycotina</taxon>
        <taxon>Dothideomycetes</taxon>
        <taxon>Pleosporomycetidae</taxon>
        <taxon>Pleosporales</taxon>
        <taxon>Lindgomycetaceae</taxon>
        <taxon>Lindgomyces</taxon>
    </lineage>
</organism>
<dbReference type="EMBL" id="MU003546">
    <property type="protein sequence ID" value="KAF2463783.1"/>
    <property type="molecule type" value="Genomic_DNA"/>
</dbReference>
<reference evidence="1" key="1">
    <citation type="journal article" date="2020" name="Stud. Mycol.">
        <title>101 Dothideomycetes genomes: a test case for predicting lifestyles and emergence of pathogens.</title>
        <authorList>
            <person name="Haridas S."/>
            <person name="Albert R."/>
            <person name="Binder M."/>
            <person name="Bloem J."/>
            <person name="Labutti K."/>
            <person name="Salamov A."/>
            <person name="Andreopoulos B."/>
            <person name="Baker S."/>
            <person name="Barry K."/>
            <person name="Bills G."/>
            <person name="Bluhm B."/>
            <person name="Cannon C."/>
            <person name="Castanera R."/>
            <person name="Culley D."/>
            <person name="Daum C."/>
            <person name="Ezra D."/>
            <person name="Gonzalez J."/>
            <person name="Henrissat B."/>
            <person name="Kuo A."/>
            <person name="Liang C."/>
            <person name="Lipzen A."/>
            <person name="Lutzoni F."/>
            <person name="Magnuson J."/>
            <person name="Mondo S."/>
            <person name="Nolan M."/>
            <person name="Ohm R."/>
            <person name="Pangilinan J."/>
            <person name="Park H.-J."/>
            <person name="Ramirez L."/>
            <person name="Alfaro M."/>
            <person name="Sun H."/>
            <person name="Tritt A."/>
            <person name="Yoshinaga Y."/>
            <person name="Zwiers L.-H."/>
            <person name="Turgeon B."/>
            <person name="Goodwin S."/>
            <person name="Spatafora J."/>
            <person name="Crous P."/>
            <person name="Grigoriev I."/>
        </authorList>
    </citation>
    <scope>NUCLEOTIDE SEQUENCE</scope>
    <source>
        <strain evidence="1">ATCC 200398</strain>
    </source>
</reference>
<dbReference type="Proteomes" id="UP000799755">
    <property type="component" value="Unassembled WGS sequence"/>
</dbReference>
<protein>
    <submittedName>
        <fullName evidence="1">Uncharacterized protein</fullName>
    </submittedName>
</protein>
<comment type="caution">
    <text evidence="1">The sequence shown here is derived from an EMBL/GenBank/DDBJ whole genome shotgun (WGS) entry which is preliminary data.</text>
</comment>
<proteinExistence type="predicted"/>
<keyword evidence="2" id="KW-1185">Reference proteome</keyword>
<gene>
    <name evidence="1" type="ORF">BDR25DRAFT_244822</name>
</gene>
<evidence type="ECO:0000313" key="2">
    <source>
        <dbReference type="Proteomes" id="UP000799755"/>
    </source>
</evidence>